<organism evidence="2 3">
    <name type="scientific">Cryobacterium mannosilyticum</name>
    <dbReference type="NCBI Taxonomy" id="1259190"/>
    <lineage>
        <taxon>Bacteria</taxon>
        <taxon>Bacillati</taxon>
        <taxon>Actinomycetota</taxon>
        <taxon>Actinomycetes</taxon>
        <taxon>Micrococcales</taxon>
        <taxon>Microbacteriaceae</taxon>
        <taxon>Cryobacterium</taxon>
    </lineage>
</organism>
<evidence type="ECO:0000256" key="1">
    <source>
        <dbReference type="SAM" id="MobiDB-lite"/>
    </source>
</evidence>
<comment type="caution">
    <text evidence="2">The sequence shown here is derived from an EMBL/GenBank/DDBJ whole genome shotgun (WGS) entry which is preliminary data.</text>
</comment>
<reference evidence="2 3" key="1">
    <citation type="submission" date="2019-03" db="EMBL/GenBank/DDBJ databases">
        <title>Genomics of glacier-inhabiting Cryobacterium strains.</title>
        <authorList>
            <person name="Liu Q."/>
            <person name="Xin Y.-H."/>
        </authorList>
    </citation>
    <scope>NUCLEOTIDE SEQUENCE [LARGE SCALE GENOMIC DNA]</scope>
    <source>
        <strain evidence="2 3">RHLT2-21</strain>
    </source>
</reference>
<dbReference type="RefSeq" id="WP_134507130.1">
    <property type="nucleotide sequence ID" value="NZ_SOFM01000009.1"/>
</dbReference>
<dbReference type="Proteomes" id="UP000297643">
    <property type="component" value="Unassembled WGS sequence"/>
</dbReference>
<evidence type="ECO:0000313" key="2">
    <source>
        <dbReference type="EMBL" id="TFC06819.1"/>
    </source>
</evidence>
<feature type="region of interest" description="Disordered" evidence="1">
    <location>
        <begin position="37"/>
        <end position="58"/>
    </location>
</feature>
<accession>A0A4R8WHG8</accession>
<keyword evidence="3" id="KW-1185">Reference proteome</keyword>
<protein>
    <submittedName>
        <fullName evidence="2">SHOCT domain-containing protein</fullName>
    </submittedName>
</protein>
<dbReference type="AlphaFoldDB" id="A0A4R8WHG8"/>
<proteinExistence type="predicted"/>
<gene>
    <name evidence="2" type="ORF">E3O32_03720</name>
</gene>
<evidence type="ECO:0000313" key="3">
    <source>
        <dbReference type="Proteomes" id="UP000297643"/>
    </source>
</evidence>
<name>A0A4R8WHG8_9MICO</name>
<dbReference type="EMBL" id="SOFM01000009">
    <property type="protein sequence ID" value="TFC06819.1"/>
    <property type="molecule type" value="Genomic_DNA"/>
</dbReference>
<sequence>MMWGNGYNMAWGWPVGLLMLAAIVLLVIWAVRAFAGGTDGGGQRGDSPLTQGRGERSQARQILDDRFAKGELDTTEYRERLKLLEDKVR</sequence>